<keyword evidence="7" id="KW-1185">Reference proteome</keyword>
<dbReference type="PANTHER" id="PTHR33705">
    <property type="entry name" value="PHOSPHOCARRIER PROTEIN HPR"/>
    <property type="match status" value="1"/>
</dbReference>
<protein>
    <submittedName>
        <fullName evidence="6">HPr family phosphocarrier protein</fullName>
    </submittedName>
</protein>
<evidence type="ECO:0000313" key="7">
    <source>
        <dbReference type="Proteomes" id="UP001447008"/>
    </source>
</evidence>
<evidence type="ECO:0000256" key="4">
    <source>
        <dbReference type="ARBA" id="ARBA00022683"/>
    </source>
</evidence>
<dbReference type="Proteomes" id="UP001447008">
    <property type="component" value="Unassembled WGS sequence"/>
</dbReference>
<comment type="caution">
    <text evidence="6">The sequence shown here is derived from an EMBL/GenBank/DDBJ whole genome shotgun (WGS) entry which is preliminary data.</text>
</comment>
<name>A0ABU9MUT6_9GAMM</name>
<dbReference type="Gene3D" id="3.30.1340.10">
    <property type="entry name" value="HPr-like"/>
    <property type="match status" value="1"/>
</dbReference>
<accession>A0ABU9MUT6</accession>
<evidence type="ECO:0000256" key="3">
    <source>
        <dbReference type="ARBA" id="ARBA00022490"/>
    </source>
</evidence>
<keyword evidence="3" id="KW-0963">Cytoplasm</keyword>
<comment type="similarity">
    <text evidence="2">Belongs to the HPr family.</text>
</comment>
<evidence type="ECO:0000313" key="6">
    <source>
        <dbReference type="EMBL" id="MEM0515056.1"/>
    </source>
</evidence>
<dbReference type="SUPFAM" id="SSF55594">
    <property type="entry name" value="HPr-like"/>
    <property type="match status" value="1"/>
</dbReference>
<dbReference type="PROSITE" id="PS51350">
    <property type="entry name" value="PTS_HPR_DOM"/>
    <property type="match status" value="1"/>
</dbReference>
<dbReference type="PANTHER" id="PTHR33705:SF2">
    <property type="entry name" value="PHOSPHOCARRIER PROTEIN NPR"/>
    <property type="match status" value="1"/>
</dbReference>
<dbReference type="Pfam" id="PF00381">
    <property type="entry name" value="PTS-HPr"/>
    <property type="match status" value="1"/>
</dbReference>
<dbReference type="InterPro" id="IPR035895">
    <property type="entry name" value="HPr-like_sf"/>
</dbReference>
<dbReference type="PROSITE" id="PS00589">
    <property type="entry name" value="PTS_HPR_SER"/>
    <property type="match status" value="1"/>
</dbReference>
<reference evidence="6 7" key="1">
    <citation type="submission" date="2024-03" db="EMBL/GenBank/DDBJ databases">
        <title>Pseudoalteromonas qingdaonensis sp. nov., isolated from the intestines of marine benthic organisms.</title>
        <authorList>
            <person name="Lin X."/>
            <person name="Fang S."/>
            <person name="Hu X."/>
        </authorList>
    </citation>
    <scope>NUCLEOTIDE SEQUENCE [LARGE SCALE GENOMIC DNA]</scope>
    <source>
        <strain evidence="6 7">YIC-827</strain>
    </source>
</reference>
<proteinExistence type="inferred from homology"/>
<dbReference type="PROSITE" id="PS00369">
    <property type="entry name" value="PTS_HPR_HIS"/>
    <property type="match status" value="1"/>
</dbReference>
<feature type="domain" description="HPr" evidence="5">
    <location>
        <begin position="1"/>
        <end position="87"/>
    </location>
</feature>
<dbReference type="NCBIfam" id="TIGR01003">
    <property type="entry name" value="PTS_HPr_family"/>
    <property type="match status" value="1"/>
</dbReference>
<gene>
    <name evidence="6" type="ORF">WCN91_06390</name>
</gene>
<dbReference type="InterPro" id="IPR050399">
    <property type="entry name" value="HPr"/>
</dbReference>
<dbReference type="RefSeq" id="WP_342677392.1">
    <property type="nucleotide sequence ID" value="NZ_JBCGCU010000005.1"/>
</dbReference>
<evidence type="ECO:0000256" key="2">
    <source>
        <dbReference type="ARBA" id="ARBA00010736"/>
    </source>
</evidence>
<dbReference type="InterPro" id="IPR002114">
    <property type="entry name" value="PTS_HPr_Ser_P_site"/>
</dbReference>
<organism evidence="6 7">
    <name type="scientific">Pseudoalteromonas qingdaonensis</name>
    <dbReference type="NCBI Taxonomy" id="3131913"/>
    <lineage>
        <taxon>Bacteria</taxon>
        <taxon>Pseudomonadati</taxon>
        <taxon>Pseudomonadota</taxon>
        <taxon>Gammaproteobacteria</taxon>
        <taxon>Alteromonadales</taxon>
        <taxon>Pseudoalteromonadaceae</taxon>
        <taxon>Pseudoalteromonas</taxon>
    </lineage>
</organism>
<dbReference type="PRINTS" id="PR00107">
    <property type="entry name" value="PHOSPHOCPHPR"/>
</dbReference>
<comment type="subcellular location">
    <subcellularLocation>
        <location evidence="1">Cytoplasm</location>
    </subcellularLocation>
</comment>
<evidence type="ECO:0000256" key="1">
    <source>
        <dbReference type="ARBA" id="ARBA00004496"/>
    </source>
</evidence>
<keyword evidence="4" id="KW-0598">Phosphotransferase system</keyword>
<dbReference type="InterPro" id="IPR001020">
    <property type="entry name" value="PTS_HPr_His_P_site"/>
</dbReference>
<evidence type="ECO:0000259" key="5">
    <source>
        <dbReference type="PROSITE" id="PS51350"/>
    </source>
</evidence>
<sequence>MEATFVIQNKLGLHARAASQLAQLAMNFDAKITLYQGEKSAEADSVLALLLLESGQGKEVKVVCEGSDEEGALAAIGKLIAEKFHEQE</sequence>
<dbReference type="InterPro" id="IPR000032">
    <property type="entry name" value="HPr-like"/>
</dbReference>
<dbReference type="EMBL" id="JBCGCU010000005">
    <property type="protein sequence ID" value="MEM0515056.1"/>
    <property type="molecule type" value="Genomic_DNA"/>
</dbReference>